<dbReference type="PRINTS" id="PR00080">
    <property type="entry name" value="SDRFAMILY"/>
</dbReference>
<dbReference type="PROSITE" id="PS00061">
    <property type="entry name" value="ADH_SHORT"/>
    <property type="match status" value="1"/>
</dbReference>
<dbReference type="NCBIfam" id="NF005559">
    <property type="entry name" value="PRK07231.1"/>
    <property type="match status" value="1"/>
</dbReference>
<feature type="domain" description="Ketoreductase" evidence="4">
    <location>
        <begin position="3"/>
        <end position="187"/>
    </location>
</feature>
<dbReference type="GO" id="GO:0008206">
    <property type="term" value="P:bile acid metabolic process"/>
    <property type="evidence" value="ECO:0007669"/>
    <property type="project" value="UniProtKB-ARBA"/>
</dbReference>
<dbReference type="InterPro" id="IPR002347">
    <property type="entry name" value="SDR_fam"/>
</dbReference>
<comment type="caution">
    <text evidence="5">The sequence shown here is derived from an EMBL/GenBank/DDBJ whole genome shotgun (WGS) entry which is preliminary data.</text>
</comment>
<evidence type="ECO:0000256" key="1">
    <source>
        <dbReference type="ARBA" id="ARBA00006484"/>
    </source>
</evidence>
<accession>A0A198A9N9</accession>
<dbReference type="PRINTS" id="PR00081">
    <property type="entry name" value="GDHRDH"/>
</dbReference>
<keyword evidence="2" id="KW-0560">Oxidoreductase</keyword>
<organism evidence="5 6">
    <name type="scientific">Paenibacillus oryzisoli</name>
    <dbReference type="NCBI Taxonomy" id="1850517"/>
    <lineage>
        <taxon>Bacteria</taxon>
        <taxon>Bacillati</taxon>
        <taxon>Bacillota</taxon>
        <taxon>Bacilli</taxon>
        <taxon>Bacillales</taxon>
        <taxon>Paenibacillaceae</taxon>
        <taxon>Paenibacillus</taxon>
    </lineage>
</organism>
<dbReference type="PANTHER" id="PTHR24321:SF8">
    <property type="entry name" value="ESTRADIOL 17-BETA-DEHYDROGENASE 8-RELATED"/>
    <property type="match status" value="1"/>
</dbReference>
<dbReference type="GO" id="GO:0016491">
    <property type="term" value="F:oxidoreductase activity"/>
    <property type="evidence" value="ECO:0007669"/>
    <property type="project" value="UniProtKB-KW"/>
</dbReference>
<comment type="similarity">
    <text evidence="1">Belongs to the short-chain dehydrogenases/reductases (SDR) family.</text>
</comment>
<evidence type="ECO:0000256" key="2">
    <source>
        <dbReference type="ARBA" id="ARBA00023002"/>
    </source>
</evidence>
<dbReference type="FunFam" id="3.40.50.720:FF:000084">
    <property type="entry name" value="Short-chain dehydrogenase reductase"/>
    <property type="match status" value="1"/>
</dbReference>
<dbReference type="InterPro" id="IPR020904">
    <property type="entry name" value="Sc_DH/Rdtase_CS"/>
</dbReference>
<evidence type="ECO:0000313" key="5">
    <source>
        <dbReference type="EMBL" id="OAS17663.1"/>
    </source>
</evidence>
<gene>
    <name evidence="5" type="ORF">A8708_15685</name>
</gene>
<dbReference type="InterPro" id="IPR036291">
    <property type="entry name" value="NAD(P)-bd_dom_sf"/>
</dbReference>
<name>A0A198A9N9_9BACL</name>
<dbReference type="RefSeq" id="WP_068665627.1">
    <property type="nucleotide sequence ID" value="NZ_LYPB01000071.1"/>
</dbReference>
<dbReference type="EMBL" id="LYPB01000071">
    <property type="protein sequence ID" value="OAS17663.1"/>
    <property type="molecule type" value="Genomic_DNA"/>
</dbReference>
<dbReference type="InterPro" id="IPR057326">
    <property type="entry name" value="KR_dom"/>
</dbReference>
<dbReference type="Proteomes" id="UP000078454">
    <property type="component" value="Unassembled WGS sequence"/>
</dbReference>
<evidence type="ECO:0000256" key="3">
    <source>
        <dbReference type="ARBA" id="ARBA00023027"/>
    </source>
</evidence>
<evidence type="ECO:0000259" key="4">
    <source>
        <dbReference type="SMART" id="SM00822"/>
    </source>
</evidence>
<dbReference type="STRING" id="1850517.A8708_15685"/>
<protein>
    <submittedName>
        <fullName evidence="5">Oxidoreductase</fullName>
    </submittedName>
</protein>
<dbReference type="Gene3D" id="3.40.50.720">
    <property type="entry name" value="NAD(P)-binding Rossmann-like Domain"/>
    <property type="match status" value="1"/>
</dbReference>
<keyword evidence="3" id="KW-0520">NAD</keyword>
<proteinExistence type="inferred from homology"/>
<dbReference type="AlphaFoldDB" id="A0A198A9N9"/>
<dbReference type="SUPFAM" id="SSF51735">
    <property type="entry name" value="NAD(P)-binding Rossmann-fold domains"/>
    <property type="match status" value="1"/>
</dbReference>
<dbReference type="OrthoDB" id="9803333at2"/>
<dbReference type="Pfam" id="PF13561">
    <property type="entry name" value="adh_short_C2"/>
    <property type="match status" value="1"/>
</dbReference>
<keyword evidence="6" id="KW-1185">Reference proteome</keyword>
<dbReference type="SMART" id="SM00822">
    <property type="entry name" value="PKS_KR"/>
    <property type="match status" value="1"/>
</dbReference>
<dbReference type="PANTHER" id="PTHR24321">
    <property type="entry name" value="DEHYDROGENASES, SHORT CHAIN"/>
    <property type="match status" value="1"/>
</dbReference>
<reference evidence="5 6" key="1">
    <citation type="submission" date="2016-05" db="EMBL/GenBank/DDBJ databases">
        <title>Paenibacillus sp. 1ZS3-15 nov., isolated from the rhizosphere soil.</title>
        <authorList>
            <person name="Zhang X.X."/>
            <person name="Zhang J."/>
        </authorList>
    </citation>
    <scope>NUCLEOTIDE SEQUENCE [LARGE SCALE GENOMIC DNA]</scope>
    <source>
        <strain evidence="5 6">1ZS3-15</strain>
    </source>
</reference>
<sequence length="249" mass="26661">MRKIAVITGGGQGIGRAIALSFAREGYGISIADIHQDKGLETIELLRAFTDDALFMQVDVSRTEEVEQWLAHTSRVLGSIDVLVNNAGVMHNKDVLELRSDQFMHVIAVNLGGTFHCSQAAARIMKAQERGGAIINISSTRAVMSEPNTEAYSASKGGISALTHAMAISLGGYGIRVNAISPGWIEVRDDGSYSHSEADRNQHPVGRVGRPEDIAAACLYLASEKAGFLTGQNLTIDGGMSVKMIYAEE</sequence>
<evidence type="ECO:0000313" key="6">
    <source>
        <dbReference type="Proteomes" id="UP000078454"/>
    </source>
</evidence>